<dbReference type="InterPro" id="IPR018376">
    <property type="entry name" value="Enoyl-CoA_hyd/isom_CS"/>
</dbReference>
<dbReference type="Proteomes" id="UP000070544">
    <property type="component" value="Unassembled WGS sequence"/>
</dbReference>
<evidence type="ECO:0000256" key="1">
    <source>
        <dbReference type="ARBA" id="ARBA00005254"/>
    </source>
</evidence>
<dbReference type="GO" id="GO:0005739">
    <property type="term" value="C:mitochondrion"/>
    <property type="evidence" value="ECO:0007669"/>
    <property type="project" value="TreeGrafter"/>
</dbReference>
<dbReference type="Gene3D" id="3.90.226.10">
    <property type="entry name" value="2-enoyl-CoA Hydratase, Chain A, domain 1"/>
    <property type="match status" value="1"/>
</dbReference>
<accession>A0A139APT0</accession>
<dbReference type="PROSITE" id="PS00166">
    <property type="entry name" value="ENOYL_COA_HYDRATASE"/>
    <property type="match status" value="1"/>
</dbReference>
<comment type="similarity">
    <text evidence="1 2">Belongs to the enoyl-CoA hydratase/isomerase family.</text>
</comment>
<dbReference type="PANTHER" id="PTHR11941">
    <property type="entry name" value="ENOYL-COA HYDRATASE-RELATED"/>
    <property type="match status" value="1"/>
</dbReference>
<sequence length="317" mass="33452">MATRTSTSLLSLCSSQSPRFLAATRPAAASASVRFLHQTIPSLSSAAAPASSDPVVITREPSGVAILTLNRPKSLNALTEEVGDAFREAVATLSADDSVRAVVLTGAGRAFSAGGDLGFLRDRITTTPQKNVEVMRQFYDRFLSVRKLPVPVIAAINGHAIGAGFCLALACDMRVAAKPAKVGLNFTRIGMHPGMAGSHTLPILVGNQTASLLLLTGDLVSADDAARYGLVLSSVEPDQVVAEAKKIAERIAKASPVAVRGTLKTLRMRVDDGLERALQREADSQAHGYASPDYPEGLDAIVEKRDPVFQAFNSYAK</sequence>
<dbReference type="SUPFAM" id="SSF52096">
    <property type="entry name" value="ClpP/crotonase"/>
    <property type="match status" value="1"/>
</dbReference>
<reference evidence="3 4" key="1">
    <citation type="journal article" date="2015" name="Genome Biol. Evol.">
        <title>Phylogenomic analyses indicate that early fungi evolved digesting cell walls of algal ancestors of land plants.</title>
        <authorList>
            <person name="Chang Y."/>
            <person name="Wang S."/>
            <person name="Sekimoto S."/>
            <person name="Aerts A.L."/>
            <person name="Choi C."/>
            <person name="Clum A."/>
            <person name="LaButti K.M."/>
            <person name="Lindquist E.A."/>
            <person name="Yee Ngan C."/>
            <person name="Ohm R.A."/>
            <person name="Salamov A.A."/>
            <person name="Grigoriev I.V."/>
            <person name="Spatafora J.W."/>
            <person name="Berbee M.L."/>
        </authorList>
    </citation>
    <scope>NUCLEOTIDE SEQUENCE [LARGE SCALE GENOMIC DNA]</scope>
    <source>
        <strain evidence="3 4">JEL478</strain>
    </source>
</reference>
<evidence type="ECO:0000313" key="3">
    <source>
        <dbReference type="EMBL" id="KXS18728.1"/>
    </source>
</evidence>
<dbReference type="EMBL" id="KQ965741">
    <property type="protein sequence ID" value="KXS18728.1"/>
    <property type="molecule type" value="Genomic_DNA"/>
</dbReference>
<dbReference type="InterPro" id="IPR001753">
    <property type="entry name" value="Enoyl-CoA_hydra/iso"/>
</dbReference>
<dbReference type="OrthoDB" id="2139957at2759"/>
<dbReference type="Pfam" id="PF00378">
    <property type="entry name" value="ECH_1"/>
    <property type="match status" value="1"/>
</dbReference>
<proteinExistence type="inferred from homology"/>
<gene>
    <name evidence="3" type="ORF">M427DRAFT_29619</name>
</gene>
<dbReference type="GO" id="GO:0006635">
    <property type="term" value="P:fatty acid beta-oxidation"/>
    <property type="evidence" value="ECO:0007669"/>
    <property type="project" value="TreeGrafter"/>
</dbReference>
<dbReference type="PANTHER" id="PTHR11941:SF173">
    <property type="entry name" value="3-HYDROXYBUTYRYL-COA DEHYDRATASE-LIKE PROTEIN, MITOCHONDRIAL"/>
    <property type="match status" value="1"/>
</dbReference>
<organism evidence="3 4">
    <name type="scientific">Gonapodya prolifera (strain JEL478)</name>
    <name type="common">Monoblepharis prolifera</name>
    <dbReference type="NCBI Taxonomy" id="1344416"/>
    <lineage>
        <taxon>Eukaryota</taxon>
        <taxon>Fungi</taxon>
        <taxon>Fungi incertae sedis</taxon>
        <taxon>Chytridiomycota</taxon>
        <taxon>Chytridiomycota incertae sedis</taxon>
        <taxon>Monoblepharidomycetes</taxon>
        <taxon>Monoblepharidales</taxon>
        <taxon>Gonapodyaceae</taxon>
        <taxon>Gonapodya</taxon>
    </lineage>
</organism>
<dbReference type="OMA" id="LERCNDQ"/>
<evidence type="ECO:0000256" key="2">
    <source>
        <dbReference type="RuleBase" id="RU003707"/>
    </source>
</evidence>
<evidence type="ECO:0000313" key="4">
    <source>
        <dbReference type="Proteomes" id="UP000070544"/>
    </source>
</evidence>
<dbReference type="STRING" id="1344416.A0A139APT0"/>
<dbReference type="InterPro" id="IPR029045">
    <property type="entry name" value="ClpP/crotonase-like_dom_sf"/>
</dbReference>
<protein>
    <submittedName>
        <fullName evidence="3">ClpP/crotonase</fullName>
    </submittedName>
</protein>
<dbReference type="CDD" id="cd06558">
    <property type="entry name" value="crotonase-like"/>
    <property type="match status" value="1"/>
</dbReference>
<dbReference type="AlphaFoldDB" id="A0A139APT0"/>
<keyword evidence="4" id="KW-1185">Reference proteome</keyword>
<dbReference type="GO" id="GO:0003824">
    <property type="term" value="F:catalytic activity"/>
    <property type="evidence" value="ECO:0007669"/>
    <property type="project" value="InterPro"/>
</dbReference>
<name>A0A139APT0_GONPJ</name>